<comment type="pathway">
    <text evidence="1">Cell wall biogenesis; peptidoglycan recycling.</text>
</comment>
<proteinExistence type="inferred from homology"/>
<sequence>MNTQVKKLYHIAKKEERLILGLMSGTSLDGLDLALCLVRGNGTSTVLELVQFITIAYSESFREQVRQLFAKAEISQPHFSTMNAYIGRFHADIINATLQKWNVSADDVDLIASHGQTVYHGPKGKLGNEQINSTLQIGDGDHIAVGTGIITISDFRQKHIAAGGEGAPLVVYGDRLLFTADNEHRVLLNIGGIANFTFLPSSTSDLSCYCSDIGPGNTMMDQYMQQYVGQEMDRDAALAKSGHINQALLNQLLAVPFLRKAFPKTTGPELFNLSLLKSMFSNEGLQQENHADVMATLSAYTVETIVGAIQHVLEKLSESGDQKPITIYISGGGLHNPLIYSGIKNHLSSIGVAVKSFKEIGFNPDAKEAALFAVLANETVAGSPTAIGEMDGAPAVCMGKISFPY</sequence>
<dbReference type="Gene3D" id="3.30.420.40">
    <property type="match status" value="2"/>
</dbReference>
<comment type="function">
    <text evidence="1">Catalyzes the specific phosphorylation of 1,6-anhydro-N-acetylmuramic acid (anhMurNAc) with the simultaneous cleavage of the 1,6-anhydro ring, generating MurNAc-6-P. Is required for the utilization of anhMurNAc either imported from the medium or derived from its own cell wall murein, and thus plays a role in cell wall recycling.</text>
</comment>
<dbReference type="NCBIfam" id="NF007148">
    <property type="entry name" value="PRK09585.3-2"/>
    <property type="match status" value="1"/>
</dbReference>
<dbReference type="InterPro" id="IPR043129">
    <property type="entry name" value="ATPase_NBD"/>
</dbReference>
<keyword evidence="1" id="KW-0119">Carbohydrate metabolism</keyword>
<keyword evidence="1 2" id="KW-0808">Transferase</keyword>
<feature type="binding site" evidence="1">
    <location>
        <begin position="25"/>
        <end position="32"/>
    </location>
    <ligand>
        <name>ATP</name>
        <dbReference type="ChEBI" id="CHEBI:30616"/>
    </ligand>
</feature>
<dbReference type="SUPFAM" id="SSF53067">
    <property type="entry name" value="Actin-like ATPase domain"/>
    <property type="match status" value="1"/>
</dbReference>
<reference evidence="3" key="1">
    <citation type="journal article" date="2019" name="Int. J. Syst. Evol. Microbiol.">
        <title>The Global Catalogue of Microorganisms (GCM) 10K type strain sequencing project: providing services to taxonomists for standard genome sequencing and annotation.</title>
        <authorList>
            <consortium name="The Broad Institute Genomics Platform"/>
            <consortium name="The Broad Institute Genome Sequencing Center for Infectious Disease"/>
            <person name="Wu L."/>
            <person name="Ma J."/>
        </authorList>
    </citation>
    <scope>NUCLEOTIDE SEQUENCE [LARGE SCALE GENOMIC DNA]</scope>
    <source>
        <strain evidence="3">KCTC 42248</strain>
    </source>
</reference>
<dbReference type="InterPro" id="IPR005338">
    <property type="entry name" value="Anhydro_N_Ac-Mur_kinase"/>
</dbReference>
<evidence type="ECO:0000256" key="1">
    <source>
        <dbReference type="HAMAP-Rule" id="MF_01270"/>
    </source>
</evidence>
<evidence type="ECO:0000313" key="3">
    <source>
        <dbReference type="Proteomes" id="UP001597393"/>
    </source>
</evidence>
<keyword evidence="1" id="KW-0547">Nucleotide-binding</keyword>
<gene>
    <name evidence="1" type="primary">anmK</name>
    <name evidence="2" type="ORF">ACFSQ3_04035</name>
</gene>
<dbReference type="PANTHER" id="PTHR30605">
    <property type="entry name" value="ANHYDRO-N-ACETYLMURAMIC ACID KINASE"/>
    <property type="match status" value="1"/>
</dbReference>
<keyword evidence="1 2" id="KW-0418">Kinase</keyword>
<keyword evidence="3" id="KW-1185">Reference proteome</keyword>
<comment type="caution">
    <text evidence="2">The sequence shown here is derived from an EMBL/GenBank/DDBJ whole genome shotgun (WGS) entry which is preliminary data.</text>
</comment>
<organism evidence="2 3">
    <name type="scientific">Sphingobacterium corticis</name>
    <dbReference type="NCBI Taxonomy" id="1812823"/>
    <lineage>
        <taxon>Bacteria</taxon>
        <taxon>Pseudomonadati</taxon>
        <taxon>Bacteroidota</taxon>
        <taxon>Sphingobacteriia</taxon>
        <taxon>Sphingobacteriales</taxon>
        <taxon>Sphingobacteriaceae</taxon>
        <taxon>Sphingobacterium</taxon>
    </lineage>
</organism>
<protein>
    <recommendedName>
        <fullName evidence="1">Anhydro-N-acetylmuramic acid kinase</fullName>
        <ecNumber evidence="1">2.7.1.170</ecNumber>
    </recommendedName>
    <alternativeName>
        <fullName evidence="1">AnhMurNAc kinase</fullName>
    </alternativeName>
</protein>
<dbReference type="GO" id="GO:0016301">
    <property type="term" value="F:kinase activity"/>
    <property type="evidence" value="ECO:0007669"/>
    <property type="project" value="UniProtKB-KW"/>
</dbReference>
<dbReference type="EMBL" id="JBHUMA010000004">
    <property type="protein sequence ID" value="MFD2598114.1"/>
    <property type="molecule type" value="Genomic_DNA"/>
</dbReference>
<comment type="catalytic activity">
    <reaction evidence="1">
        <text>1,6-anhydro-N-acetyl-beta-muramate + ATP + H2O = N-acetyl-D-muramate 6-phosphate + ADP + H(+)</text>
        <dbReference type="Rhea" id="RHEA:24952"/>
        <dbReference type="ChEBI" id="CHEBI:15377"/>
        <dbReference type="ChEBI" id="CHEBI:15378"/>
        <dbReference type="ChEBI" id="CHEBI:30616"/>
        <dbReference type="ChEBI" id="CHEBI:58690"/>
        <dbReference type="ChEBI" id="CHEBI:58722"/>
        <dbReference type="ChEBI" id="CHEBI:456216"/>
        <dbReference type="EC" id="2.7.1.170"/>
    </reaction>
</comment>
<dbReference type="PANTHER" id="PTHR30605:SF0">
    <property type="entry name" value="ANHYDRO-N-ACETYLMURAMIC ACID KINASE"/>
    <property type="match status" value="1"/>
</dbReference>
<dbReference type="Pfam" id="PF03702">
    <property type="entry name" value="AnmK"/>
    <property type="match status" value="1"/>
</dbReference>
<keyword evidence="1" id="KW-0067">ATP-binding</keyword>
<dbReference type="RefSeq" id="WP_380867731.1">
    <property type="nucleotide sequence ID" value="NZ_JBHUMA010000004.1"/>
</dbReference>
<comment type="similarity">
    <text evidence="1">Belongs to the anhydro-N-acetylmuramic acid kinase family.</text>
</comment>
<name>A0ABW5NG31_9SPHI</name>
<dbReference type="HAMAP" id="MF_01270">
    <property type="entry name" value="AnhMurNAc_kinase"/>
    <property type="match status" value="1"/>
</dbReference>
<accession>A0ABW5NG31</accession>
<dbReference type="EC" id="2.7.1.170" evidence="1"/>
<dbReference type="Proteomes" id="UP001597393">
    <property type="component" value="Unassembled WGS sequence"/>
</dbReference>
<comment type="pathway">
    <text evidence="1">Amino-sugar metabolism; 1,6-anhydro-N-acetylmuramate degradation.</text>
</comment>
<evidence type="ECO:0000313" key="2">
    <source>
        <dbReference type="EMBL" id="MFD2598114.1"/>
    </source>
</evidence>